<reference evidence="2" key="1">
    <citation type="submission" date="2022-07" db="EMBL/GenBank/DDBJ databases">
        <authorList>
            <person name="Li W.-J."/>
            <person name="Deng Q.-Q."/>
        </authorList>
    </citation>
    <scope>NUCLEOTIDE SEQUENCE</scope>
    <source>
        <strain evidence="2">SYSU M60031</strain>
    </source>
</reference>
<keyword evidence="3" id="KW-1185">Reference proteome</keyword>
<proteinExistence type="predicted"/>
<organism evidence="2 3">
    <name type="scientific">Ectobacillus ponti</name>
    <dbReference type="NCBI Taxonomy" id="2961894"/>
    <lineage>
        <taxon>Bacteria</taxon>
        <taxon>Bacillati</taxon>
        <taxon>Bacillota</taxon>
        <taxon>Bacilli</taxon>
        <taxon>Bacillales</taxon>
        <taxon>Bacillaceae</taxon>
        <taxon>Ectobacillus</taxon>
    </lineage>
</organism>
<dbReference type="Proteomes" id="UP001156102">
    <property type="component" value="Unassembled WGS sequence"/>
</dbReference>
<sequence length="237" mass="27004">MKKWIMICCVLLVSLLSGCMYPDSKIAQNSVPYKDQLQAVQSAVNQFREANGGLLPIKTKEMDTPIYQKYLVDFTKLAPHYMAEPPGNAFESGGIYQYVLVDPETNPTVKLIDLRVTEVIRDLKLRIQMYRDKNQYPPFEKELAAGVYTLNYKELGYQEEPHAVSPYSGENLPLVIDGKAEIYIDYRVDLYQAVKKYSNEAKEGKDIRPLLLKDAPFVPAYSLPYTVKNGEPVFMAQ</sequence>
<comment type="caution">
    <text evidence="2">The sequence shown here is derived from an EMBL/GenBank/DDBJ whole genome shotgun (WGS) entry which is preliminary data.</text>
</comment>
<keyword evidence="1" id="KW-0732">Signal</keyword>
<protein>
    <recommendedName>
        <fullName evidence="4">ABC transporter periplasmic binding protein yphF</fullName>
    </recommendedName>
</protein>
<evidence type="ECO:0000256" key="1">
    <source>
        <dbReference type="SAM" id="SignalP"/>
    </source>
</evidence>
<dbReference type="RefSeq" id="WP_254758665.1">
    <property type="nucleotide sequence ID" value="NZ_JANCLT010000004.1"/>
</dbReference>
<gene>
    <name evidence="2" type="ORF">NK662_09380</name>
</gene>
<dbReference type="EMBL" id="JANCLT010000004">
    <property type="protein sequence ID" value="MCP8968749.1"/>
    <property type="molecule type" value="Genomic_DNA"/>
</dbReference>
<dbReference type="AlphaFoldDB" id="A0AA41X8P5"/>
<accession>A0AA41X8P5</accession>
<evidence type="ECO:0000313" key="2">
    <source>
        <dbReference type="EMBL" id="MCP8968749.1"/>
    </source>
</evidence>
<evidence type="ECO:0000313" key="3">
    <source>
        <dbReference type="Proteomes" id="UP001156102"/>
    </source>
</evidence>
<feature type="signal peptide" evidence="1">
    <location>
        <begin position="1"/>
        <end position="22"/>
    </location>
</feature>
<feature type="chain" id="PRO_5041429168" description="ABC transporter periplasmic binding protein yphF" evidence="1">
    <location>
        <begin position="23"/>
        <end position="237"/>
    </location>
</feature>
<name>A0AA41X8P5_9BACI</name>
<evidence type="ECO:0008006" key="4">
    <source>
        <dbReference type="Google" id="ProtNLM"/>
    </source>
</evidence>
<dbReference type="PROSITE" id="PS51257">
    <property type="entry name" value="PROKAR_LIPOPROTEIN"/>
    <property type="match status" value="1"/>
</dbReference>